<gene>
    <name evidence="2" type="ORF">JI75_07480</name>
</gene>
<organism evidence="2 3">
    <name type="scientific">Berryella intestinalis</name>
    <dbReference type="NCBI Taxonomy" id="1531429"/>
    <lineage>
        <taxon>Bacteria</taxon>
        <taxon>Bacillati</taxon>
        <taxon>Actinomycetota</taxon>
        <taxon>Coriobacteriia</taxon>
        <taxon>Eggerthellales</taxon>
        <taxon>Eggerthellaceae</taxon>
        <taxon>Berryella</taxon>
    </lineage>
</organism>
<dbReference type="PANTHER" id="PTHR39966">
    <property type="entry name" value="BLL2471 PROTEIN-RELATED"/>
    <property type="match status" value="1"/>
</dbReference>
<dbReference type="PANTHER" id="PTHR39966:SF1">
    <property type="entry name" value="HEMERYTHRIN-LIKE DOMAIN-CONTAINING PROTEIN"/>
    <property type="match status" value="1"/>
</dbReference>
<dbReference type="HOGENOM" id="CLU_095978_2_0_11"/>
<dbReference type="Pfam" id="PF01814">
    <property type="entry name" value="Hemerythrin"/>
    <property type="match status" value="1"/>
</dbReference>
<dbReference type="GO" id="GO:0005886">
    <property type="term" value="C:plasma membrane"/>
    <property type="evidence" value="ECO:0007669"/>
    <property type="project" value="TreeGrafter"/>
</dbReference>
<dbReference type="AlphaFoldDB" id="A0A0A8BBK7"/>
<keyword evidence="3" id="KW-1185">Reference proteome</keyword>
<sequence>MLLIDILVEEHDRILEAAARLEQMSIELMERDAFDADEFASIVEFIREFGDATHHMKEEDILFAEMTKQLGKVAENLIQHGMLVEHDEGRMCVRELSAACERYAADPSVADKLEIISWGMEYVHMIRRHIEKENTVVYPFAERQLDAETWERLNREALAYVPKIG</sequence>
<dbReference type="STRING" id="1531429.JI75_07480"/>
<reference evidence="2 3" key="2">
    <citation type="journal article" date="2015" name="Genome Announc.">
        <title>Complete Genome Sequence of Coriobacteriaceae Strain 68-1-3, a Novel Mucus-Degrading Isolate from the Swine Intestinal Tract.</title>
        <authorList>
            <person name="Looft T."/>
            <person name="Bayles D.O."/>
            <person name="Alt D.P."/>
            <person name="Stanton T.B."/>
        </authorList>
    </citation>
    <scope>NUCLEOTIDE SEQUENCE [LARGE SCALE GENOMIC DNA]</scope>
    <source>
        <strain evidence="2 3">68-1-3</strain>
    </source>
</reference>
<evidence type="ECO:0000259" key="1">
    <source>
        <dbReference type="Pfam" id="PF01814"/>
    </source>
</evidence>
<reference evidence="3" key="1">
    <citation type="submission" date="2014-08" db="EMBL/GenBank/DDBJ databases">
        <title>Coriobacteriaceae sp. complete genome.</title>
        <authorList>
            <person name="Looft T."/>
            <person name="Bayles D.O."/>
            <person name="Stanton T.B."/>
        </authorList>
    </citation>
    <scope>NUCLEOTIDE SEQUENCE [LARGE SCALE GENOMIC DNA]</scope>
    <source>
        <strain evidence="3">68-1-3</strain>
    </source>
</reference>
<name>A0A0A8BBK7_9ACTN</name>
<accession>A0A0A8BBK7</accession>
<dbReference type="EMBL" id="CP009302">
    <property type="protein sequence ID" value="AJC12527.1"/>
    <property type="molecule type" value="Genomic_DNA"/>
</dbReference>
<evidence type="ECO:0000313" key="3">
    <source>
        <dbReference type="Proteomes" id="UP000031121"/>
    </source>
</evidence>
<feature type="domain" description="Hemerythrin-like" evidence="1">
    <location>
        <begin position="3"/>
        <end position="141"/>
    </location>
</feature>
<dbReference type="KEGG" id="cbac:JI75_07480"/>
<proteinExistence type="predicted"/>
<dbReference type="Proteomes" id="UP000031121">
    <property type="component" value="Chromosome"/>
</dbReference>
<dbReference type="Gene3D" id="1.20.120.520">
    <property type="entry name" value="nmb1532 protein domain like"/>
    <property type="match status" value="1"/>
</dbReference>
<dbReference type="OrthoDB" id="9769774at2"/>
<dbReference type="InterPro" id="IPR012312">
    <property type="entry name" value="Hemerythrin-like"/>
</dbReference>
<evidence type="ECO:0000313" key="2">
    <source>
        <dbReference type="EMBL" id="AJC12527.1"/>
    </source>
</evidence>
<dbReference type="RefSeq" id="WP_039689916.1">
    <property type="nucleotide sequence ID" value="NZ_CP009302.1"/>
</dbReference>
<protein>
    <submittedName>
        <fullName evidence="2">Hemerythrin</fullName>
    </submittedName>
</protein>